<evidence type="ECO:0000256" key="3">
    <source>
        <dbReference type="ARBA" id="ARBA00022729"/>
    </source>
</evidence>
<gene>
    <name evidence="9" type="ORF">SAMN04487998_2562</name>
</gene>
<sequence>MFTPRPARRLALLALLSMGIASCDVTDVSPQDALPESSAFEDAAKANLSVAGMYDAAQSGFYDPLNGTAIAVRGYPFGAAANELGDVRGEDVADLAGFFGIVYQNNITASSPNIVNIWSTLYSLINQANVVIEGVQGAGKRGALTAADAAAFEGEARFLRALAYHELLQHFARPFADGAGSKPGVPYRDFAINTIETVDKARGQGRNTVAEVYAKMLEDLKFSEDNLPASRTGSATVTRATKAAAIALKQRIYLHMGNWAAVVTEGNKLISAAAPFTSPIGGRALAPSPGAAFPGGTAVTSENVFSIENSSDDNPGVNGALPSIYGSPNTTGNALPGVQGRGLIAISPTLFNASFWTCSDLRRTQLLQNTTARYFSFKYKDAPNNSDFAPIIRYAEVLLNQAEAESRLGNSTRALALLNAVRNRSVVNVADQFSTANGNVPAGNALTRAILNERRIEFVGEGFRWDDIHRLALDPDFGTKGIPSKLTATQAVLANYKCPTPGNPAPAINGGYAAIAYDDFRFLWPIPSIEVANNPTLRAQQNPGY</sequence>
<dbReference type="Pfam" id="PF07980">
    <property type="entry name" value="SusD_RagB"/>
    <property type="match status" value="1"/>
</dbReference>
<comment type="subcellular location">
    <subcellularLocation>
        <location evidence="1">Cell outer membrane</location>
    </subcellularLocation>
</comment>
<comment type="similarity">
    <text evidence="2">Belongs to the SusD family.</text>
</comment>
<evidence type="ECO:0000256" key="4">
    <source>
        <dbReference type="ARBA" id="ARBA00023136"/>
    </source>
</evidence>
<dbReference type="Gene3D" id="1.25.40.390">
    <property type="match status" value="1"/>
</dbReference>
<evidence type="ECO:0000313" key="9">
    <source>
        <dbReference type="EMBL" id="SET74083.1"/>
    </source>
</evidence>
<dbReference type="SUPFAM" id="SSF48452">
    <property type="entry name" value="TPR-like"/>
    <property type="match status" value="1"/>
</dbReference>
<organism evidence="9 10">
    <name type="scientific">Hymenobacter actinosclerus</name>
    <dbReference type="NCBI Taxonomy" id="82805"/>
    <lineage>
        <taxon>Bacteria</taxon>
        <taxon>Pseudomonadati</taxon>
        <taxon>Bacteroidota</taxon>
        <taxon>Cytophagia</taxon>
        <taxon>Cytophagales</taxon>
        <taxon>Hymenobacteraceae</taxon>
        <taxon>Hymenobacter</taxon>
    </lineage>
</organism>
<evidence type="ECO:0000256" key="2">
    <source>
        <dbReference type="ARBA" id="ARBA00006275"/>
    </source>
</evidence>
<evidence type="ECO:0000256" key="1">
    <source>
        <dbReference type="ARBA" id="ARBA00004442"/>
    </source>
</evidence>
<dbReference type="AlphaFoldDB" id="A0A1I0GS15"/>
<keyword evidence="10" id="KW-1185">Reference proteome</keyword>
<dbReference type="Pfam" id="PF14322">
    <property type="entry name" value="SusD-like_3"/>
    <property type="match status" value="1"/>
</dbReference>
<protein>
    <submittedName>
        <fullName evidence="9">Starch-binding associating with outer membrane</fullName>
    </submittedName>
</protein>
<evidence type="ECO:0000256" key="5">
    <source>
        <dbReference type="ARBA" id="ARBA00023237"/>
    </source>
</evidence>
<dbReference type="InterPro" id="IPR012944">
    <property type="entry name" value="SusD_RagB_dom"/>
</dbReference>
<dbReference type="STRING" id="82805.SAMN04487998_2562"/>
<dbReference type="CDD" id="cd08977">
    <property type="entry name" value="SusD"/>
    <property type="match status" value="1"/>
</dbReference>
<dbReference type="PROSITE" id="PS51257">
    <property type="entry name" value="PROKAR_LIPOPROTEIN"/>
    <property type="match status" value="1"/>
</dbReference>
<name>A0A1I0GS15_9BACT</name>
<dbReference type="EMBL" id="FOHS01000003">
    <property type="protein sequence ID" value="SET74083.1"/>
    <property type="molecule type" value="Genomic_DNA"/>
</dbReference>
<proteinExistence type="inferred from homology"/>
<keyword evidence="4" id="KW-0472">Membrane</keyword>
<accession>A0A1I0GS15</accession>
<evidence type="ECO:0000313" key="10">
    <source>
        <dbReference type="Proteomes" id="UP000198697"/>
    </source>
</evidence>
<reference evidence="10" key="1">
    <citation type="submission" date="2016-10" db="EMBL/GenBank/DDBJ databases">
        <authorList>
            <person name="Varghese N."/>
            <person name="Submissions S."/>
        </authorList>
    </citation>
    <scope>NUCLEOTIDE SEQUENCE [LARGE SCALE GENOMIC DNA]</scope>
    <source>
        <strain evidence="10">DSM 15310</strain>
    </source>
</reference>
<evidence type="ECO:0000259" key="7">
    <source>
        <dbReference type="Pfam" id="PF07980"/>
    </source>
</evidence>
<evidence type="ECO:0000256" key="6">
    <source>
        <dbReference type="SAM" id="SignalP"/>
    </source>
</evidence>
<evidence type="ECO:0000259" key="8">
    <source>
        <dbReference type="Pfam" id="PF14322"/>
    </source>
</evidence>
<keyword evidence="5" id="KW-0998">Cell outer membrane</keyword>
<feature type="domain" description="RagB/SusD" evidence="7">
    <location>
        <begin position="384"/>
        <end position="545"/>
    </location>
</feature>
<dbReference type="GO" id="GO:0009279">
    <property type="term" value="C:cell outer membrane"/>
    <property type="evidence" value="ECO:0007669"/>
    <property type="project" value="UniProtKB-SubCell"/>
</dbReference>
<feature type="chain" id="PRO_5011629186" evidence="6">
    <location>
        <begin position="24"/>
        <end position="545"/>
    </location>
</feature>
<feature type="domain" description="SusD-like N-terminal" evidence="8">
    <location>
        <begin position="103"/>
        <end position="254"/>
    </location>
</feature>
<dbReference type="InterPro" id="IPR011990">
    <property type="entry name" value="TPR-like_helical_dom_sf"/>
</dbReference>
<dbReference type="Proteomes" id="UP000198697">
    <property type="component" value="Unassembled WGS sequence"/>
</dbReference>
<dbReference type="InterPro" id="IPR033985">
    <property type="entry name" value="SusD-like_N"/>
</dbReference>
<feature type="signal peptide" evidence="6">
    <location>
        <begin position="1"/>
        <end position="23"/>
    </location>
</feature>
<keyword evidence="3 6" id="KW-0732">Signal</keyword>